<evidence type="ECO:0000313" key="2">
    <source>
        <dbReference type="Proteomes" id="UP001196136"/>
    </source>
</evidence>
<comment type="caution">
    <text evidence="1">The sequence shown here is derived from an EMBL/GenBank/DDBJ whole genome shotgun (WGS) entry which is preliminary data.</text>
</comment>
<evidence type="ECO:0008006" key="3">
    <source>
        <dbReference type="Google" id="ProtNLM"/>
    </source>
</evidence>
<organism evidence="1 2">
    <name type="scientific">Flagellimonas abyssi</name>
    <dbReference type="NCBI Taxonomy" id="2864871"/>
    <lineage>
        <taxon>Bacteria</taxon>
        <taxon>Pseudomonadati</taxon>
        <taxon>Bacteroidota</taxon>
        <taxon>Flavobacteriia</taxon>
        <taxon>Flavobacteriales</taxon>
        <taxon>Flavobacteriaceae</taxon>
        <taxon>Flagellimonas</taxon>
    </lineage>
</organism>
<keyword evidence="2" id="KW-1185">Reference proteome</keyword>
<dbReference type="Proteomes" id="UP001196136">
    <property type="component" value="Unassembled WGS sequence"/>
</dbReference>
<proteinExistence type="predicted"/>
<gene>
    <name evidence="1" type="ORF">K1F36_15050</name>
</gene>
<dbReference type="EMBL" id="JAHZSV010000024">
    <property type="protein sequence ID" value="MBW8201144.1"/>
    <property type="molecule type" value="Genomic_DNA"/>
</dbReference>
<reference evidence="1 2" key="1">
    <citation type="submission" date="2021-08" db="EMBL/GenBank/DDBJ databases">
        <title>Muricauda profundi sp. nov., a marine bacterium isolated from deep seawater of the Mariana Trench.</title>
        <authorList>
            <person name="Wei Y."/>
        </authorList>
    </citation>
    <scope>NUCLEOTIDE SEQUENCE [LARGE SCALE GENOMIC DNA]</scope>
    <source>
        <strain evidence="1 2">W52</strain>
    </source>
</reference>
<evidence type="ECO:0000313" key="1">
    <source>
        <dbReference type="EMBL" id="MBW8201144.1"/>
    </source>
</evidence>
<dbReference type="RefSeq" id="WP_220114582.1">
    <property type="nucleotide sequence ID" value="NZ_JAHZSV010000024.1"/>
</dbReference>
<protein>
    <recommendedName>
        <fullName evidence="3">CYTH domain-containing protein</fullName>
    </recommendedName>
</protein>
<sequence length="203" mass="23956">MYRTREIRWFFQNEKEQFAHLFQQLNCTSTNTRTDFYLDLNNVDIGIKTREGKIEIKHRVGSRAYGGLNDNIWGCFDEFIKWSFNVEEKDSVLTNITDFQHCDWIPVHKEQKLVQLTQENGAIEPKSITEELDFGCQVEYTTVKIYEEVWHTFALEWFGDECLKLDGTIIAEMMGSAYLDIKDSFGYAHFLTKFSQLNQIDFL</sequence>
<name>A0ABS7EU59_9FLAO</name>
<accession>A0ABS7EU59</accession>